<protein>
    <submittedName>
        <fullName evidence="2">Uncharacterized protein</fullName>
    </submittedName>
</protein>
<accession>A0A0J1BN55</accession>
<gene>
    <name evidence="2" type="ORF">RISK_000069</name>
</gene>
<dbReference type="STRING" id="595434.RISK_000069"/>
<keyword evidence="3" id="KW-1185">Reference proteome</keyword>
<dbReference type="Proteomes" id="UP000036367">
    <property type="component" value="Unassembled WGS sequence"/>
</dbReference>
<feature type="region of interest" description="Disordered" evidence="1">
    <location>
        <begin position="1"/>
        <end position="25"/>
    </location>
</feature>
<organism evidence="2 3">
    <name type="scientific">Rhodopirellula islandica</name>
    <dbReference type="NCBI Taxonomy" id="595434"/>
    <lineage>
        <taxon>Bacteria</taxon>
        <taxon>Pseudomonadati</taxon>
        <taxon>Planctomycetota</taxon>
        <taxon>Planctomycetia</taxon>
        <taxon>Pirellulales</taxon>
        <taxon>Pirellulaceae</taxon>
        <taxon>Rhodopirellula</taxon>
    </lineage>
</organism>
<evidence type="ECO:0000313" key="3">
    <source>
        <dbReference type="Proteomes" id="UP000036367"/>
    </source>
</evidence>
<comment type="caution">
    <text evidence="2">The sequence shown here is derived from an EMBL/GenBank/DDBJ whole genome shotgun (WGS) entry which is preliminary data.</text>
</comment>
<evidence type="ECO:0000256" key="1">
    <source>
        <dbReference type="SAM" id="MobiDB-lite"/>
    </source>
</evidence>
<dbReference type="AlphaFoldDB" id="A0A0J1BN55"/>
<dbReference type="PATRIC" id="fig|595434.4.peg.66"/>
<sequence>MLPIETLDEFRYPNPSPSGGGRTRQWSYDLLGAACADPE</sequence>
<evidence type="ECO:0000313" key="2">
    <source>
        <dbReference type="EMBL" id="KLU07890.1"/>
    </source>
</evidence>
<name>A0A0J1BN55_RHOIS</name>
<reference evidence="2" key="1">
    <citation type="submission" date="2015-05" db="EMBL/GenBank/DDBJ databases">
        <title>Permanent draft genome of Rhodopirellula islandicus K833.</title>
        <authorList>
            <person name="Kizina J."/>
            <person name="Richter M."/>
            <person name="Glockner F.O."/>
            <person name="Harder J."/>
        </authorList>
    </citation>
    <scope>NUCLEOTIDE SEQUENCE [LARGE SCALE GENOMIC DNA]</scope>
    <source>
        <strain evidence="2">K833</strain>
    </source>
</reference>
<proteinExistence type="predicted"/>
<dbReference type="EMBL" id="LECT01000001">
    <property type="protein sequence ID" value="KLU07890.1"/>
    <property type="molecule type" value="Genomic_DNA"/>
</dbReference>